<name>A0A3Q9INI3_9BACT</name>
<keyword evidence="6" id="KW-0411">Iron-sulfur</keyword>
<dbReference type="Pfam" id="PF13353">
    <property type="entry name" value="Fer4_12"/>
    <property type="match status" value="1"/>
</dbReference>
<evidence type="ECO:0000256" key="7">
    <source>
        <dbReference type="PIRNR" id="PIRNR000368"/>
    </source>
</evidence>
<dbReference type="GO" id="GO:0004748">
    <property type="term" value="F:ribonucleoside-diphosphate reductase activity, thioredoxin disulfide as acceptor"/>
    <property type="evidence" value="ECO:0007669"/>
    <property type="project" value="TreeGrafter"/>
</dbReference>
<dbReference type="NCBIfam" id="TIGR02491">
    <property type="entry name" value="NrdG"/>
    <property type="match status" value="1"/>
</dbReference>
<dbReference type="InterPro" id="IPR007197">
    <property type="entry name" value="rSAM"/>
</dbReference>
<dbReference type="SFLD" id="SFLDS00029">
    <property type="entry name" value="Radical_SAM"/>
    <property type="match status" value="1"/>
</dbReference>
<dbReference type="Gene3D" id="3.20.20.70">
    <property type="entry name" value="Aldolase class I"/>
    <property type="match status" value="1"/>
</dbReference>
<dbReference type="GO" id="GO:0043365">
    <property type="term" value="F:[formate-C-acetyltransferase]-activating enzyme activity"/>
    <property type="evidence" value="ECO:0007669"/>
    <property type="project" value="InterPro"/>
</dbReference>
<keyword evidence="5" id="KW-0408">Iron</keyword>
<dbReference type="EC" id="1.97.1.-" evidence="7"/>
<dbReference type="SUPFAM" id="SSF102114">
    <property type="entry name" value="Radical SAM enzymes"/>
    <property type="match status" value="1"/>
</dbReference>
<evidence type="ECO:0000256" key="6">
    <source>
        <dbReference type="ARBA" id="ARBA00023014"/>
    </source>
</evidence>
<dbReference type="InterPro" id="IPR012837">
    <property type="entry name" value="NrdG"/>
</dbReference>
<evidence type="ECO:0000256" key="4">
    <source>
        <dbReference type="ARBA" id="ARBA00022723"/>
    </source>
</evidence>
<dbReference type="RefSeq" id="WP_106480769.1">
    <property type="nucleotide sequence ID" value="NZ_CP032819.1"/>
</dbReference>
<evidence type="ECO:0000256" key="3">
    <source>
        <dbReference type="ARBA" id="ARBA00022691"/>
    </source>
</evidence>
<keyword evidence="2" id="KW-0004">4Fe-4S</keyword>
<dbReference type="GO" id="GO:0046872">
    <property type="term" value="F:metal ion binding"/>
    <property type="evidence" value="ECO:0007669"/>
    <property type="project" value="UniProtKB-KW"/>
</dbReference>
<keyword evidence="9" id="KW-1185">Reference proteome</keyword>
<dbReference type="InterPro" id="IPR058240">
    <property type="entry name" value="rSAM_sf"/>
</dbReference>
<organism evidence="8 9">
    <name type="scientific">Butyricimonas faecalis</name>
    <dbReference type="NCBI Taxonomy" id="2093856"/>
    <lineage>
        <taxon>Bacteria</taxon>
        <taxon>Pseudomonadati</taxon>
        <taxon>Bacteroidota</taxon>
        <taxon>Bacteroidia</taxon>
        <taxon>Bacteroidales</taxon>
        <taxon>Odoribacteraceae</taxon>
        <taxon>Butyricimonas</taxon>
    </lineage>
</organism>
<dbReference type="PANTHER" id="PTHR30352">
    <property type="entry name" value="PYRUVATE FORMATE-LYASE-ACTIVATING ENZYME"/>
    <property type="match status" value="1"/>
</dbReference>
<keyword evidence="4" id="KW-0479">Metal-binding</keyword>
<dbReference type="SFLD" id="SFLDF00299">
    <property type="entry name" value="anaerobic_ribonucleoside-triph"/>
    <property type="match status" value="1"/>
</dbReference>
<dbReference type="AlphaFoldDB" id="A0A3Q9INI3"/>
<sequence>MTNTITLLDIIEDTVVDGPGFRVSVYAAGCSHHCPGCHNPQSWNLRNGHPVPLDYIIAKITNNPFSNVTFSGGDPLFQVEGFTRLAQRLKSTTSKNIWCYTGFRYEEIISSKRLSQILPYIDVLVDGRFDPTKRKEGLLFRGSSNQRLINVPASLRSGKVILWEYNPYPQYV</sequence>
<gene>
    <name evidence="8" type="primary">nrdG</name>
    <name evidence="8" type="ORF">D8S85_11155</name>
</gene>
<comment type="similarity">
    <text evidence="7">Belongs to the organic radical-activating enzymes family.</text>
</comment>
<evidence type="ECO:0000256" key="2">
    <source>
        <dbReference type="ARBA" id="ARBA00022485"/>
    </source>
</evidence>
<comment type="function">
    <text evidence="7">Activation of anaerobic ribonucleoside-triphosphate reductase under anaerobic conditions by generation of an organic free radical, using S-adenosylmethionine and reduced flavodoxin as cosubstrates to produce 5'-deoxy-adenosine.</text>
</comment>
<accession>A0A3Q9INI3</accession>
<dbReference type="SFLD" id="SFLDG01066">
    <property type="entry name" value="organic_radical-activating_enz"/>
    <property type="match status" value="1"/>
</dbReference>
<keyword evidence="3" id="KW-0949">S-adenosyl-L-methionine</keyword>
<dbReference type="GO" id="GO:0051539">
    <property type="term" value="F:4 iron, 4 sulfur cluster binding"/>
    <property type="evidence" value="ECO:0007669"/>
    <property type="project" value="UniProtKB-KW"/>
</dbReference>
<proteinExistence type="inferred from homology"/>
<protein>
    <recommendedName>
        <fullName evidence="7">Anaerobic ribonucleoside-triphosphate reductase-activating protein</fullName>
        <ecNumber evidence="7">1.97.1.-</ecNumber>
    </recommendedName>
</protein>
<comment type="cofactor">
    <cofactor evidence="1">
        <name>[4Fe-4S] cluster</name>
        <dbReference type="ChEBI" id="CHEBI:49883"/>
    </cofactor>
</comment>
<dbReference type="PIRSF" id="PIRSF000368">
    <property type="entry name" value="NrdG"/>
    <property type="match status" value="1"/>
</dbReference>
<dbReference type="Proteomes" id="UP000270673">
    <property type="component" value="Chromosome"/>
</dbReference>
<dbReference type="KEGG" id="buy:D8S85_11155"/>
<reference evidence="8 9" key="1">
    <citation type="submission" date="2018-10" db="EMBL/GenBank/DDBJ databases">
        <title>Butyricimonas faecalis sp. nov., isolated from human faeces and emended description of the genus Butyricimonas.</title>
        <authorList>
            <person name="Le Roy T."/>
            <person name="Van der Smissen P."/>
            <person name="Paquot A."/>
            <person name="Delzenne N."/>
            <person name="Muccioli G."/>
            <person name="Collet J.-F."/>
            <person name="Cani P.D."/>
        </authorList>
    </citation>
    <scope>NUCLEOTIDE SEQUENCE [LARGE SCALE GENOMIC DNA]</scope>
    <source>
        <strain evidence="8 9">H184</strain>
    </source>
</reference>
<evidence type="ECO:0000313" key="9">
    <source>
        <dbReference type="Proteomes" id="UP000270673"/>
    </source>
</evidence>
<dbReference type="EMBL" id="CP032819">
    <property type="protein sequence ID" value="AZS30048.1"/>
    <property type="molecule type" value="Genomic_DNA"/>
</dbReference>
<dbReference type="InterPro" id="IPR034457">
    <property type="entry name" value="Organic_radical-activating"/>
</dbReference>
<keyword evidence="7" id="KW-0560">Oxidoreductase</keyword>
<evidence type="ECO:0000256" key="5">
    <source>
        <dbReference type="ARBA" id="ARBA00023004"/>
    </source>
</evidence>
<dbReference type="PANTHER" id="PTHR30352:SF2">
    <property type="entry name" value="ANAEROBIC RIBONUCLEOSIDE-TRIPHOSPHATE REDUCTASE-ACTIVATING PROTEIN"/>
    <property type="match status" value="1"/>
</dbReference>
<dbReference type="InterPro" id="IPR013785">
    <property type="entry name" value="Aldolase_TIM"/>
</dbReference>
<dbReference type="SFLD" id="SFLDG01063">
    <property type="entry name" value="activating_enzymes__group_1"/>
    <property type="match status" value="1"/>
</dbReference>
<evidence type="ECO:0000313" key="8">
    <source>
        <dbReference type="EMBL" id="AZS30048.1"/>
    </source>
</evidence>
<dbReference type="OrthoDB" id="9782387at2"/>
<evidence type="ECO:0000256" key="1">
    <source>
        <dbReference type="ARBA" id="ARBA00001966"/>
    </source>
</evidence>